<dbReference type="RefSeq" id="WP_168522527.1">
    <property type="nucleotide sequence ID" value="NZ_JAAXLS010000060.1"/>
</dbReference>
<proteinExistence type="predicted"/>
<keyword evidence="3" id="KW-1185">Reference proteome</keyword>
<protein>
    <submittedName>
        <fullName evidence="2">Flavodoxin family protein</fullName>
    </submittedName>
</protein>
<dbReference type="SUPFAM" id="SSF52218">
    <property type="entry name" value="Flavoproteins"/>
    <property type="match status" value="1"/>
</dbReference>
<sequence>MRATILNCTLKKSPEPSNTQDLADVVGAGLRELGTDVRSVRLVDHAVLPGVSSDLGEGDDWPGIRREVLESDILIMASPTWLGRPSSVAQRALERMDAMMSETGEDGMPVAYNRVAGVVVTGNEDGAHHVISEINGGLVDIGFTVPGQSWVYWNMGPGPGPDYTATEHGHRYAHQVAGMMARNLYGVATALRKSPIPQEFSREAG</sequence>
<evidence type="ECO:0000313" key="3">
    <source>
        <dbReference type="Proteomes" id="UP000715441"/>
    </source>
</evidence>
<gene>
    <name evidence="2" type="ORF">HFP15_37560</name>
</gene>
<organism evidence="2 3">
    <name type="scientific">Amycolatopsis acididurans</name>
    <dbReference type="NCBI Taxonomy" id="2724524"/>
    <lineage>
        <taxon>Bacteria</taxon>
        <taxon>Bacillati</taxon>
        <taxon>Actinomycetota</taxon>
        <taxon>Actinomycetes</taxon>
        <taxon>Pseudonocardiales</taxon>
        <taxon>Pseudonocardiaceae</taxon>
        <taxon>Amycolatopsis</taxon>
    </lineage>
</organism>
<name>A0ABX1JG30_9PSEU</name>
<comment type="caution">
    <text evidence="2">The sequence shown here is derived from an EMBL/GenBank/DDBJ whole genome shotgun (WGS) entry which is preliminary data.</text>
</comment>
<dbReference type="Proteomes" id="UP000715441">
    <property type="component" value="Unassembled WGS sequence"/>
</dbReference>
<feature type="domain" description="NADPH-dependent FMN reductase-like" evidence="1">
    <location>
        <begin position="1"/>
        <end position="153"/>
    </location>
</feature>
<reference evidence="2 3" key="1">
    <citation type="submission" date="2020-04" db="EMBL/GenBank/DDBJ databases">
        <title>Novel species.</title>
        <authorList>
            <person name="Teo W.F.A."/>
            <person name="Lipun K."/>
            <person name="Srisuk N."/>
            <person name="Duangmal K."/>
        </authorList>
    </citation>
    <scope>NUCLEOTIDE SEQUENCE [LARGE SCALE GENOMIC DNA]</scope>
    <source>
        <strain evidence="2 3">K13G38</strain>
    </source>
</reference>
<accession>A0ABX1JG30</accession>
<dbReference type="Gene3D" id="3.40.50.360">
    <property type="match status" value="1"/>
</dbReference>
<dbReference type="InterPro" id="IPR029039">
    <property type="entry name" value="Flavoprotein-like_sf"/>
</dbReference>
<evidence type="ECO:0000313" key="2">
    <source>
        <dbReference type="EMBL" id="NKQ58568.1"/>
    </source>
</evidence>
<dbReference type="InterPro" id="IPR005025">
    <property type="entry name" value="FMN_Rdtase-like_dom"/>
</dbReference>
<dbReference type="EMBL" id="JAAXLS010000060">
    <property type="protein sequence ID" value="NKQ58568.1"/>
    <property type="molecule type" value="Genomic_DNA"/>
</dbReference>
<dbReference type="Pfam" id="PF03358">
    <property type="entry name" value="FMN_red"/>
    <property type="match status" value="1"/>
</dbReference>
<evidence type="ECO:0000259" key="1">
    <source>
        <dbReference type="Pfam" id="PF03358"/>
    </source>
</evidence>